<evidence type="ECO:0000313" key="18">
    <source>
        <dbReference type="Proteomes" id="UP001556118"/>
    </source>
</evidence>
<dbReference type="PROSITE" id="PS01156">
    <property type="entry name" value="TONB_DEPENDENT_REC_2"/>
    <property type="match status" value="1"/>
</dbReference>
<protein>
    <submittedName>
        <fullName evidence="17">TonB-dependent receptor</fullName>
    </submittedName>
</protein>
<feature type="short sequence motif" description="TonB C-terminal box" evidence="13">
    <location>
        <begin position="739"/>
        <end position="756"/>
    </location>
</feature>
<reference evidence="17 18" key="1">
    <citation type="submission" date="2024-06" db="EMBL/GenBank/DDBJ databases">
        <title>Novosphingobium rhizovicinus M1R2S20.</title>
        <authorList>
            <person name="Sun J.-Q."/>
        </authorList>
    </citation>
    <scope>NUCLEOTIDE SEQUENCE [LARGE SCALE GENOMIC DNA]</scope>
    <source>
        <strain evidence="17 18">M1R2S20</strain>
    </source>
</reference>
<dbReference type="InterPro" id="IPR010917">
    <property type="entry name" value="TonB_rcpt_CS"/>
</dbReference>
<evidence type="ECO:0000256" key="8">
    <source>
        <dbReference type="ARBA" id="ARBA00023065"/>
    </source>
</evidence>
<dbReference type="InterPro" id="IPR012910">
    <property type="entry name" value="Plug_dom"/>
</dbReference>
<dbReference type="SUPFAM" id="SSF56935">
    <property type="entry name" value="Porins"/>
    <property type="match status" value="1"/>
</dbReference>
<name>A0ABV3REX3_9SPHN</name>
<dbReference type="Pfam" id="PF07715">
    <property type="entry name" value="Plug"/>
    <property type="match status" value="1"/>
</dbReference>
<evidence type="ECO:0000256" key="10">
    <source>
        <dbReference type="ARBA" id="ARBA00023136"/>
    </source>
</evidence>
<dbReference type="PANTHER" id="PTHR32552:SF81">
    <property type="entry name" value="TONB-DEPENDENT OUTER MEMBRANE RECEPTOR"/>
    <property type="match status" value="1"/>
</dbReference>
<evidence type="ECO:0000256" key="3">
    <source>
        <dbReference type="ARBA" id="ARBA00022452"/>
    </source>
</evidence>
<dbReference type="Pfam" id="PF00593">
    <property type="entry name" value="TonB_dep_Rec_b-barrel"/>
    <property type="match status" value="1"/>
</dbReference>
<comment type="caution">
    <text evidence="17">The sequence shown here is derived from an EMBL/GenBank/DDBJ whole genome shotgun (WGS) entry which is preliminary data.</text>
</comment>
<dbReference type="PANTHER" id="PTHR32552">
    <property type="entry name" value="FERRICHROME IRON RECEPTOR-RELATED"/>
    <property type="match status" value="1"/>
</dbReference>
<evidence type="ECO:0000256" key="1">
    <source>
        <dbReference type="ARBA" id="ARBA00004571"/>
    </source>
</evidence>
<keyword evidence="10 12" id="KW-0472">Membrane</keyword>
<sequence length="756" mass="82465">MLAATLLPGHAFAQSAGQSAQANGDIIVTARRREEAVQSVPIAITAISEETLQDFRIQDASSLQALEPSFSVSASSGRPNSPVYSLRGIRPTESIYGQDPTVAIYLADVVQSPAQGSNLGFYDLQNIQVLKGPQGTLFGRNTIGGAILLTPRKPGDEFGGNVMVGAGTYGLFETEAGIDIPVADTFKVRIAGRTIDGGHYQTYVNSGDLTGRKIGGEKTRSLRTTIVGEFTPDITNTMIIAYDNRKTRGRGSTLQAVNPDHPQATQNPALFSQLFPALERAQNRPVTDIESDLKQYDNVEAWSVTNTTEARVSDGLTIKLIGNYREVDTDTLFDLDATSVAGILTTEQSASLNHHSVELQFQGSLMDDRLDWLLGGFYYHEDGTEDSPGDFYGRRLVQSGEVNNSSYSIFGQGSFKITPELTATAGVRMNWDKKELTLRQTLGDSLCLLTVDNGLGNGGTVRLPISNCSVALKDSFSQPTGTVSLDYKINPDVLVYVTSRLGYRSGGFNIRASQPVQYQPFQPETALDFEGGLKSDWWIGDVKMRTNASVFYQLYDDIQRTVAIPTPIGSPASVVTNAAAARVFGIELQQTIRPTDFFTLQVNYVYNKPTYKNWIDPATNTDLSDTPFFFTPRHSGNAMARFDIPLEDGLGELYLSGNAAYVDDQWINALQTSAIIAEHPVSVRPLLKQEAYWLVDLSAGWRNIGDTGVDLNIYVKNLFDQEYKVGGVQLYTGATGFISAAYGPPRTAGAQLRYSF</sequence>
<keyword evidence="18" id="KW-1185">Reference proteome</keyword>
<evidence type="ECO:0000256" key="9">
    <source>
        <dbReference type="ARBA" id="ARBA00023077"/>
    </source>
</evidence>
<evidence type="ECO:0000256" key="6">
    <source>
        <dbReference type="ARBA" id="ARBA00022729"/>
    </source>
</evidence>
<gene>
    <name evidence="17" type="ORF">ABUH87_15400</name>
</gene>
<evidence type="ECO:0000259" key="15">
    <source>
        <dbReference type="Pfam" id="PF00593"/>
    </source>
</evidence>
<keyword evidence="2 12" id="KW-0813">Transport</keyword>
<comment type="subcellular location">
    <subcellularLocation>
        <location evidence="1 12">Cell outer membrane</location>
        <topology evidence="1 12">Multi-pass membrane protein</topology>
    </subcellularLocation>
</comment>
<accession>A0ABV3REX3</accession>
<organism evidence="17 18">
    <name type="scientific">Novosphingobium rhizovicinum</name>
    <dbReference type="NCBI Taxonomy" id="3228928"/>
    <lineage>
        <taxon>Bacteria</taxon>
        <taxon>Pseudomonadati</taxon>
        <taxon>Pseudomonadota</taxon>
        <taxon>Alphaproteobacteria</taxon>
        <taxon>Sphingomonadales</taxon>
        <taxon>Sphingomonadaceae</taxon>
        <taxon>Novosphingobium</taxon>
    </lineage>
</organism>
<evidence type="ECO:0000259" key="16">
    <source>
        <dbReference type="Pfam" id="PF07715"/>
    </source>
</evidence>
<keyword evidence="8" id="KW-0406">Ion transport</keyword>
<keyword evidence="7" id="KW-0408">Iron</keyword>
<keyword evidence="9 14" id="KW-0798">TonB box</keyword>
<feature type="domain" description="TonB-dependent receptor plug" evidence="16">
    <location>
        <begin position="37"/>
        <end position="146"/>
    </location>
</feature>
<feature type="domain" description="TonB-dependent receptor-like beta-barrel" evidence="15">
    <location>
        <begin position="264"/>
        <end position="718"/>
    </location>
</feature>
<dbReference type="InterPro" id="IPR036942">
    <property type="entry name" value="Beta-barrel_TonB_sf"/>
</dbReference>
<evidence type="ECO:0000256" key="7">
    <source>
        <dbReference type="ARBA" id="ARBA00023004"/>
    </source>
</evidence>
<keyword evidence="17" id="KW-0675">Receptor</keyword>
<comment type="similarity">
    <text evidence="12 14">Belongs to the TonB-dependent receptor family.</text>
</comment>
<keyword evidence="6" id="KW-0732">Signal</keyword>
<evidence type="ECO:0000256" key="13">
    <source>
        <dbReference type="PROSITE-ProRule" id="PRU10144"/>
    </source>
</evidence>
<dbReference type="PROSITE" id="PS52016">
    <property type="entry name" value="TONB_DEPENDENT_REC_3"/>
    <property type="match status" value="1"/>
</dbReference>
<evidence type="ECO:0000313" key="17">
    <source>
        <dbReference type="EMBL" id="MEW9856525.1"/>
    </source>
</evidence>
<dbReference type="Gene3D" id="2.40.170.20">
    <property type="entry name" value="TonB-dependent receptor, beta-barrel domain"/>
    <property type="match status" value="1"/>
</dbReference>
<keyword evidence="5 12" id="KW-0812">Transmembrane</keyword>
<evidence type="ECO:0000256" key="4">
    <source>
        <dbReference type="ARBA" id="ARBA00022496"/>
    </source>
</evidence>
<dbReference type="EMBL" id="JBFNXR010000052">
    <property type="protein sequence ID" value="MEW9856525.1"/>
    <property type="molecule type" value="Genomic_DNA"/>
</dbReference>
<keyword evidence="3 12" id="KW-1134">Transmembrane beta strand</keyword>
<evidence type="ECO:0000256" key="14">
    <source>
        <dbReference type="RuleBase" id="RU003357"/>
    </source>
</evidence>
<dbReference type="InterPro" id="IPR039426">
    <property type="entry name" value="TonB-dep_rcpt-like"/>
</dbReference>
<evidence type="ECO:0000256" key="5">
    <source>
        <dbReference type="ARBA" id="ARBA00022692"/>
    </source>
</evidence>
<evidence type="ECO:0000256" key="11">
    <source>
        <dbReference type="ARBA" id="ARBA00023237"/>
    </source>
</evidence>
<keyword evidence="11 12" id="KW-0998">Cell outer membrane</keyword>
<evidence type="ECO:0000256" key="12">
    <source>
        <dbReference type="PROSITE-ProRule" id="PRU01360"/>
    </source>
</evidence>
<dbReference type="InterPro" id="IPR000531">
    <property type="entry name" value="Beta-barrel_TonB"/>
</dbReference>
<dbReference type="Proteomes" id="UP001556118">
    <property type="component" value="Unassembled WGS sequence"/>
</dbReference>
<keyword evidence="4" id="KW-0410">Iron transport</keyword>
<proteinExistence type="inferred from homology"/>
<evidence type="ECO:0000256" key="2">
    <source>
        <dbReference type="ARBA" id="ARBA00022448"/>
    </source>
</evidence>
<dbReference type="RefSeq" id="WP_367774980.1">
    <property type="nucleotide sequence ID" value="NZ_JBFNXR010000052.1"/>
</dbReference>